<keyword evidence="1" id="KW-1133">Transmembrane helix</keyword>
<protein>
    <submittedName>
        <fullName evidence="2">Uncharacterized protein</fullName>
    </submittedName>
</protein>
<accession>A0ABD1YZQ2</accession>
<feature type="transmembrane region" description="Helical" evidence="1">
    <location>
        <begin position="66"/>
        <end position="84"/>
    </location>
</feature>
<evidence type="ECO:0000313" key="2">
    <source>
        <dbReference type="EMBL" id="KAL2636178.1"/>
    </source>
</evidence>
<keyword evidence="1" id="KW-0812">Transmembrane</keyword>
<proteinExistence type="predicted"/>
<sequence>MQHTDVQNPPLLSLQLLYISELLGARNSAASGELLLVSFNVLVGARGRSLKKFHCRLQQDEINDRVVELVALLLLLLLLGLIQHRRPYAWNE</sequence>
<organism evidence="2 3">
    <name type="scientific">Riccia fluitans</name>
    <dbReference type="NCBI Taxonomy" id="41844"/>
    <lineage>
        <taxon>Eukaryota</taxon>
        <taxon>Viridiplantae</taxon>
        <taxon>Streptophyta</taxon>
        <taxon>Embryophyta</taxon>
        <taxon>Marchantiophyta</taxon>
        <taxon>Marchantiopsida</taxon>
        <taxon>Marchantiidae</taxon>
        <taxon>Marchantiales</taxon>
        <taxon>Ricciaceae</taxon>
        <taxon>Riccia</taxon>
    </lineage>
</organism>
<comment type="caution">
    <text evidence="2">The sequence shown here is derived from an EMBL/GenBank/DDBJ whole genome shotgun (WGS) entry which is preliminary data.</text>
</comment>
<evidence type="ECO:0000313" key="3">
    <source>
        <dbReference type="Proteomes" id="UP001605036"/>
    </source>
</evidence>
<dbReference type="EMBL" id="JBHFFA010000003">
    <property type="protein sequence ID" value="KAL2636178.1"/>
    <property type="molecule type" value="Genomic_DNA"/>
</dbReference>
<keyword evidence="3" id="KW-1185">Reference proteome</keyword>
<dbReference type="AlphaFoldDB" id="A0ABD1YZQ2"/>
<dbReference type="Proteomes" id="UP001605036">
    <property type="component" value="Unassembled WGS sequence"/>
</dbReference>
<gene>
    <name evidence="2" type="ORF">R1flu_007657</name>
</gene>
<name>A0ABD1YZQ2_9MARC</name>
<keyword evidence="1" id="KW-0472">Membrane</keyword>
<feature type="transmembrane region" description="Helical" evidence="1">
    <location>
        <begin position="28"/>
        <end position="45"/>
    </location>
</feature>
<evidence type="ECO:0000256" key="1">
    <source>
        <dbReference type="SAM" id="Phobius"/>
    </source>
</evidence>
<reference evidence="2 3" key="1">
    <citation type="submission" date="2024-09" db="EMBL/GenBank/DDBJ databases">
        <title>Chromosome-scale assembly of Riccia fluitans.</title>
        <authorList>
            <person name="Paukszto L."/>
            <person name="Sawicki J."/>
            <person name="Karawczyk K."/>
            <person name="Piernik-Szablinska J."/>
            <person name="Szczecinska M."/>
            <person name="Mazdziarz M."/>
        </authorList>
    </citation>
    <scope>NUCLEOTIDE SEQUENCE [LARGE SCALE GENOMIC DNA]</scope>
    <source>
        <strain evidence="2">Rf_01</strain>
        <tissue evidence="2">Aerial parts of the thallus</tissue>
    </source>
</reference>